<keyword evidence="3" id="KW-1185">Reference proteome</keyword>
<dbReference type="Pfam" id="PF22691">
    <property type="entry name" value="Thiolase_C_1"/>
    <property type="match status" value="1"/>
</dbReference>
<gene>
    <name evidence="2" type="ORF">KV113_06605</name>
</gene>
<dbReference type="InterPro" id="IPR016039">
    <property type="entry name" value="Thiolase-like"/>
</dbReference>
<dbReference type="Proteomes" id="UP001298593">
    <property type="component" value="Unassembled WGS sequence"/>
</dbReference>
<dbReference type="SUPFAM" id="SSF53901">
    <property type="entry name" value="Thiolase-like"/>
    <property type="match status" value="2"/>
</dbReference>
<dbReference type="InterPro" id="IPR055140">
    <property type="entry name" value="Thiolase_C_2"/>
</dbReference>
<accession>A0ABU5XW39</accession>
<evidence type="ECO:0000313" key="2">
    <source>
        <dbReference type="EMBL" id="MEB3031226.1"/>
    </source>
</evidence>
<dbReference type="PANTHER" id="PTHR42870">
    <property type="entry name" value="ACETYL-COA C-ACETYLTRANSFERASE"/>
    <property type="match status" value="1"/>
</dbReference>
<evidence type="ECO:0000313" key="3">
    <source>
        <dbReference type="Proteomes" id="UP001298593"/>
    </source>
</evidence>
<dbReference type="EMBL" id="JAYJJU010000004">
    <property type="protein sequence ID" value="MEB3031226.1"/>
    <property type="molecule type" value="Genomic_DNA"/>
</dbReference>
<proteinExistence type="predicted"/>
<reference evidence="2 3" key="1">
    <citation type="submission" date="2023-12" db="EMBL/GenBank/DDBJ databases">
        <title>Description of new species of Mycobacterium terrae complex isolated from sewage at the Sao Paulo Zoological Park Foundation in Brazil.</title>
        <authorList>
            <person name="Romagnoli C.L."/>
            <person name="Conceicao E.C."/>
            <person name="Machado E."/>
            <person name="Barreto L.B.P.F."/>
            <person name="Sharma A."/>
            <person name="Silva N.M."/>
            <person name="Marques L.E."/>
            <person name="Juliana M.A."/>
            <person name="Lourenco M.C.S."/>
            <person name="Digiampietri L.A."/>
            <person name="Suffys P.N."/>
            <person name="Viana-Niero C."/>
        </authorList>
    </citation>
    <scope>NUCLEOTIDE SEQUENCE [LARGE SCALE GENOMIC DNA]</scope>
    <source>
        <strain evidence="2 3">MYC340</strain>
    </source>
</reference>
<comment type="caution">
    <text evidence="2">The sequence shown here is derived from an EMBL/GenBank/DDBJ whole genome shotgun (WGS) entry which is preliminary data.</text>
</comment>
<dbReference type="PIRSF" id="PIRSF000429">
    <property type="entry name" value="Ac-CoA_Ac_transf"/>
    <property type="match status" value="1"/>
</dbReference>
<dbReference type="CDD" id="cd00829">
    <property type="entry name" value="SCP-x_thiolase"/>
    <property type="match status" value="1"/>
</dbReference>
<feature type="domain" description="Thiolase C-terminal" evidence="1">
    <location>
        <begin position="252"/>
        <end position="377"/>
    </location>
</feature>
<dbReference type="InterPro" id="IPR002155">
    <property type="entry name" value="Thiolase"/>
</dbReference>
<dbReference type="PANTHER" id="PTHR42870:SF1">
    <property type="entry name" value="NON-SPECIFIC LIPID-TRANSFER PROTEIN-LIKE 2"/>
    <property type="match status" value="1"/>
</dbReference>
<dbReference type="Gene3D" id="3.40.47.10">
    <property type="match status" value="1"/>
</dbReference>
<organism evidence="2 3">
    <name type="scientific">[Mycobacterium] nativiensis</name>
    <dbReference type="NCBI Taxonomy" id="2855503"/>
    <lineage>
        <taxon>Bacteria</taxon>
        <taxon>Bacillati</taxon>
        <taxon>Actinomycetota</taxon>
        <taxon>Actinomycetes</taxon>
        <taxon>Mycobacteriales</taxon>
        <taxon>Mycobacteriaceae</taxon>
        <taxon>Mycolicibacter</taxon>
    </lineage>
</organism>
<evidence type="ECO:0000259" key="1">
    <source>
        <dbReference type="Pfam" id="PF22691"/>
    </source>
</evidence>
<name>A0ABU5XW39_9MYCO</name>
<protein>
    <submittedName>
        <fullName evidence="2">Thiolase family protein</fullName>
    </submittedName>
</protein>
<dbReference type="RefSeq" id="WP_224974985.1">
    <property type="nucleotide sequence ID" value="NZ_JAYJJU010000004.1"/>
</dbReference>
<sequence>MSGAGGPAPVISGTGISGISRRTGIAAVELTVQAARGAIADAGLLPADIDGIITLGDTPAAETAAVLGIPSPGEAGPSFGRYGLLTPVAAARDAVAAGRARHILVYRTVQMMGGTIDTAASPKAQKATAKVGGEIPYLLAAHAYSAANWLAMHCRKHIDRYGTTKEQLGWIAINARRNAANNPLAVFREPITMAQYLDARPISSPFGLLDCDVPVEGSIAVVVSAAAHRADAPNGAVTIEAVGGASGAGGWTNRPDYPNMAATDAAADMWAQTTLKPADIDIAELYDGFSFLTLAWLEALGFCGEGEGGPYVQGATRIAADGELPLNTYGGQLSAGRMHGYWVLHEACQQLRGVAGPTVLPKRPETAVVSAGGGPIAGCMVLSC</sequence>